<dbReference type="CDD" id="cd06950">
    <property type="entry name" value="NR_LBD_Tlx_PNR_like"/>
    <property type="match status" value="1"/>
</dbReference>
<keyword evidence="7 13" id="KW-0805">Transcription regulation</keyword>
<evidence type="ECO:0000313" key="16">
    <source>
        <dbReference type="EMBL" id="KDR24490.1"/>
    </source>
</evidence>
<keyword evidence="10 13" id="KW-0804">Transcription</keyword>
<sequence>METVSKSDSLCRVCGDKASGKHYGVPSCDGCRGFFKRSIRRNLDYVCKESGRCVVDVTRRNQCQACRFNKCLQVNMKKDGAVLKLSDRTSYSSIKNKSRWHSREIEQIKTAPTRRVIFEGGGVNGLDSRPRNHLPVSTVAWFPSVSSCKFRSVSSSGILTYFSSHDSSSQYFDVLVTNDHSSSYHRVLNNGMIKLERMLKEGVLRKFHTSLESVFKNFCKTTERTSRVPVSGVQTPAAALCTGLQHNTAAAAAAYLHQQLLAYNPATVATGGLPFAAIKQTATGFAAPLVSTRVNFCLVGLLIDPCDGGYRVNEGETLTPTPSLSRQYSLRPLDLTCLTLLPAENVYESAAKLLFLAVKWARSIPSFLQLTFRDQAILLEEAWSELFVLSAAQWALPVDEESLVNGAVAPASRHEVLEEDARRLRDTISRFVLLRVDHTEFACLKALVLFKAGTRGLRDAAHVELLQDQTHVMLHEYCAARHKARFGKLLLLLPSVGSLSRQSLEELFFRKTVGDVPIERLLGDMVKSASG</sequence>
<dbReference type="EMBL" id="KK852409">
    <property type="protein sequence ID" value="KDR24490.1"/>
    <property type="molecule type" value="Genomic_DNA"/>
</dbReference>
<dbReference type="SMART" id="SM00399">
    <property type="entry name" value="ZnF_C4"/>
    <property type="match status" value="1"/>
</dbReference>
<dbReference type="SUPFAM" id="SSF57716">
    <property type="entry name" value="Glucocorticoid receptor-like (DNA-binding domain)"/>
    <property type="match status" value="1"/>
</dbReference>
<dbReference type="PRINTS" id="PR00047">
    <property type="entry name" value="STROIDFINGER"/>
</dbReference>
<dbReference type="OMA" id="CKTTERT"/>
<keyword evidence="17" id="KW-1185">Reference proteome</keyword>
<keyword evidence="12 13" id="KW-0539">Nucleus</keyword>
<evidence type="ECO:0000256" key="6">
    <source>
        <dbReference type="ARBA" id="ARBA00022833"/>
    </source>
</evidence>
<dbReference type="Gene3D" id="3.30.50.10">
    <property type="entry name" value="Erythroid Transcription Factor GATA-1, subunit A"/>
    <property type="match status" value="1"/>
</dbReference>
<dbReference type="GO" id="GO:0008270">
    <property type="term" value="F:zinc ion binding"/>
    <property type="evidence" value="ECO:0007669"/>
    <property type="project" value="UniProtKB-KW"/>
</dbReference>
<dbReference type="InterPro" id="IPR001628">
    <property type="entry name" value="Znf_hrmn_rcpt"/>
</dbReference>
<protein>
    <submittedName>
        <fullName evidence="16">Photoreceptor-specific nuclear receptor</fullName>
    </submittedName>
</protein>
<dbReference type="InterPro" id="IPR013088">
    <property type="entry name" value="Znf_NHR/GATA"/>
</dbReference>
<dbReference type="GO" id="GO:0005496">
    <property type="term" value="F:steroid binding"/>
    <property type="evidence" value="ECO:0007669"/>
    <property type="project" value="UniProtKB-KW"/>
</dbReference>
<evidence type="ECO:0000256" key="2">
    <source>
        <dbReference type="ARBA" id="ARBA00005413"/>
    </source>
</evidence>
<dbReference type="eggNOG" id="KOG3575">
    <property type="taxonomic scope" value="Eukaryota"/>
</dbReference>
<dbReference type="AlphaFoldDB" id="A0A067RUK4"/>
<dbReference type="FunFam" id="3.30.50.10:FF:000139">
    <property type="entry name" value="Estrogen receptor beta a variant b"/>
    <property type="match status" value="1"/>
</dbReference>
<dbReference type="InterPro" id="IPR035500">
    <property type="entry name" value="NHR-like_dom_sf"/>
</dbReference>
<evidence type="ECO:0000256" key="8">
    <source>
        <dbReference type="ARBA" id="ARBA00023121"/>
    </source>
</evidence>
<organism evidence="16 17">
    <name type="scientific">Zootermopsis nevadensis</name>
    <name type="common">Dampwood termite</name>
    <dbReference type="NCBI Taxonomy" id="136037"/>
    <lineage>
        <taxon>Eukaryota</taxon>
        <taxon>Metazoa</taxon>
        <taxon>Ecdysozoa</taxon>
        <taxon>Arthropoda</taxon>
        <taxon>Hexapoda</taxon>
        <taxon>Insecta</taxon>
        <taxon>Pterygota</taxon>
        <taxon>Neoptera</taxon>
        <taxon>Polyneoptera</taxon>
        <taxon>Dictyoptera</taxon>
        <taxon>Blattodea</taxon>
        <taxon>Blattoidea</taxon>
        <taxon>Termitoidae</taxon>
        <taxon>Termopsidae</taxon>
        <taxon>Zootermopsis</taxon>
    </lineage>
</organism>
<dbReference type="InterPro" id="IPR001723">
    <property type="entry name" value="Nuclear_hrmn_rcpt"/>
</dbReference>
<dbReference type="GO" id="GO:0005634">
    <property type="term" value="C:nucleus"/>
    <property type="evidence" value="ECO:0007669"/>
    <property type="project" value="UniProtKB-SubCell"/>
</dbReference>
<evidence type="ECO:0000256" key="3">
    <source>
        <dbReference type="ARBA" id="ARBA00022665"/>
    </source>
</evidence>
<keyword evidence="3" id="KW-0754">Steroid-binding</keyword>
<dbReference type="PANTHER" id="PTHR24083">
    <property type="entry name" value="NUCLEAR HORMONE RECEPTOR"/>
    <property type="match status" value="1"/>
</dbReference>
<dbReference type="GO" id="GO:0003700">
    <property type="term" value="F:DNA-binding transcription factor activity"/>
    <property type="evidence" value="ECO:0007669"/>
    <property type="project" value="InterPro"/>
</dbReference>
<evidence type="ECO:0000259" key="14">
    <source>
        <dbReference type="PROSITE" id="PS51030"/>
    </source>
</evidence>
<dbReference type="GO" id="GO:0043565">
    <property type="term" value="F:sequence-specific DNA binding"/>
    <property type="evidence" value="ECO:0007669"/>
    <property type="project" value="InterPro"/>
</dbReference>
<dbReference type="PRINTS" id="PR01282">
    <property type="entry name" value="COUPTNFACTOR"/>
</dbReference>
<dbReference type="InParanoid" id="A0A067RUK4"/>
<dbReference type="PROSITE" id="PS51843">
    <property type="entry name" value="NR_LBD"/>
    <property type="match status" value="1"/>
</dbReference>
<evidence type="ECO:0000256" key="5">
    <source>
        <dbReference type="ARBA" id="ARBA00022771"/>
    </source>
</evidence>
<evidence type="ECO:0000256" key="11">
    <source>
        <dbReference type="ARBA" id="ARBA00023170"/>
    </source>
</evidence>
<dbReference type="Pfam" id="PF00105">
    <property type="entry name" value="zf-C4"/>
    <property type="match status" value="1"/>
</dbReference>
<keyword evidence="5 13" id="KW-0863">Zinc-finger</keyword>
<evidence type="ECO:0000256" key="7">
    <source>
        <dbReference type="ARBA" id="ARBA00023015"/>
    </source>
</evidence>
<evidence type="ECO:0000256" key="9">
    <source>
        <dbReference type="ARBA" id="ARBA00023125"/>
    </source>
</evidence>
<dbReference type="CDD" id="cd07164">
    <property type="entry name" value="NR_DBD_PNR_like_1"/>
    <property type="match status" value="1"/>
</dbReference>
<dbReference type="InterPro" id="IPR050274">
    <property type="entry name" value="Nuclear_hormone_rcpt_NR2"/>
</dbReference>
<dbReference type="SMART" id="SM00430">
    <property type="entry name" value="HOLI"/>
    <property type="match status" value="1"/>
</dbReference>
<comment type="subcellular location">
    <subcellularLocation>
        <location evidence="1 13">Nucleus</location>
    </subcellularLocation>
</comment>
<reference evidence="16 17" key="1">
    <citation type="journal article" date="2014" name="Nat. Commun.">
        <title>Molecular traces of alternative social organization in a termite genome.</title>
        <authorList>
            <person name="Terrapon N."/>
            <person name="Li C."/>
            <person name="Robertson H.M."/>
            <person name="Ji L."/>
            <person name="Meng X."/>
            <person name="Booth W."/>
            <person name="Chen Z."/>
            <person name="Childers C.P."/>
            <person name="Glastad K.M."/>
            <person name="Gokhale K."/>
            <person name="Gowin J."/>
            <person name="Gronenberg W."/>
            <person name="Hermansen R.A."/>
            <person name="Hu H."/>
            <person name="Hunt B.G."/>
            <person name="Huylmans A.K."/>
            <person name="Khalil S.M."/>
            <person name="Mitchell R.D."/>
            <person name="Munoz-Torres M.C."/>
            <person name="Mustard J.A."/>
            <person name="Pan H."/>
            <person name="Reese J.T."/>
            <person name="Scharf M.E."/>
            <person name="Sun F."/>
            <person name="Vogel H."/>
            <person name="Xiao J."/>
            <person name="Yang W."/>
            <person name="Yang Z."/>
            <person name="Yang Z."/>
            <person name="Zhou J."/>
            <person name="Zhu J."/>
            <person name="Brent C.S."/>
            <person name="Elsik C.G."/>
            <person name="Goodisman M.A."/>
            <person name="Liberles D.A."/>
            <person name="Roe R.M."/>
            <person name="Vargo E.L."/>
            <person name="Vilcinskas A."/>
            <person name="Wang J."/>
            <person name="Bornberg-Bauer E."/>
            <person name="Korb J."/>
            <person name="Zhang G."/>
            <person name="Liebig J."/>
        </authorList>
    </citation>
    <scope>NUCLEOTIDE SEQUENCE [LARGE SCALE GENOMIC DNA]</scope>
    <source>
        <tissue evidence="16">Whole organism</tissue>
    </source>
</reference>
<gene>
    <name evidence="16" type="ORF">L798_02901</name>
</gene>
<comment type="similarity">
    <text evidence="2">Belongs to the nuclear hormone receptor family. NR3 subfamily.</text>
</comment>
<evidence type="ECO:0000313" key="17">
    <source>
        <dbReference type="Proteomes" id="UP000027135"/>
    </source>
</evidence>
<evidence type="ECO:0000259" key="15">
    <source>
        <dbReference type="PROSITE" id="PS51843"/>
    </source>
</evidence>
<keyword evidence="4 13" id="KW-0479">Metal-binding</keyword>
<dbReference type="PROSITE" id="PS51030">
    <property type="entry name" value="NUCLEAR_REC_DBD_2"/>
    <property type="match status" value="1"/>
</dbReference>
<accession>A0A067RUK4</accession>
<dbReference type="Gene3D" id="1.10.565.10">
    <property type="entry name" value="Retinoid X Receptor"/>
    <property type="match status" value="1"/>
</dbReference>
<keyword evidence="8" id="KW-0446">Lipid-binding</keyword>
<feature type="domain" description="NR LBD" evidence="15">
    <location>
        <begin position="314"/>
        <end position="529"/>
    </location>
</feature>
<evidence type="ECO:0000256" key="1">
    <source>
        <dbReference type="ARBA" id="ARBA00004123"/>
    </source>
</evidence>
<evidence type="ECO:0000256" key="4">
    <source>
        <dbReference type="ARBA" id="ARBA00022723"/>
    </source>
</evidence>
<dbReference type="Pfam" id="PF00104">
    <property type="entry name" value="Hormone_recep"/>
    <property type="match status" value="1"/>
</dbReference>
<dbReference type="SUPFAM" id="SSF48508">
    <property type="entry name" value="Nuclear receptor ligand-binding domain"/>
    <property type="match status" value="1"/>
</dbReference>
<evidence type="ECO:0000256" key="12">
    <source>
        <dbReference type="ARBA" id="ARBA00023242"/>
    </source>
</evidence>
<proteinExistence type="inferred from homology"/>
<dbReference type="Proteomes" id="UP000027135">
    <property type="component" value="Unassembled WGS sequence"/>
</dbReference>
<evidence type="ECO:0000256" key="13">
    <source>
        <dbReference type="RuleBase" id="RU004334"/>
    </source>
</evidence>
<keyword evidence="6 13" id="KW-0862">Zinc</keyword>
<keyword evidence="9 13" id="KW-0238">DNA-binding</keyword>
<dbReference type="InterPro" id="IPR000536">
    <property type="entry name" value="Nucl_hrmn_rcpt_lig-bd"/>
</dbReference>
<dbReference type="PROSITE" id="PS00031">
    <property type="entry name" value="NUCLEAR_REC_DBD_1"/>
    <property type="match status" value="1"/>
</dbReference>
<dbReference type="PRINTS" id="PR00398">
    <property type="entry name" value="STRDHORMONER"/>
</dbReference>
<evidence type="ECO:0000256" key="10">
    <source>
        <dbReference type="ARBA" id="ARBA00023163"/>
    </source>
</evidence>
<keyword evidence="11 13" id="KW-0675">Receptor</keyword>
<name>A0A067RUK4_ZOONE</name>
<dbReference type="STRING" id="136037.A0A067RUK4"/>
<feature type="domain" description="Nuclear receptor" evidence="14">
    <location>
        <begin position="8"/>
        <end position="83"/>
    </location>
</feature>
<dbReference type="FunFam" id="1.10.565.10:FF:000011">
    <property type="entry name" value="Nuclear receptor subfamily 5, group A, member 2"/>
    <property type="match status" value="1"/>
</dbReference>